<accession>A0A9N9T0F2</accession>
<feature type="region of interest" description="Disordered" evidence="2">
    <location>
        <begin position="155"/>
        <end position="189"/>
    </location>
</feature>
<dbReference type="SUPFAM" id="SSF81296">
    <property type="entry name" value="E set domains"/>
    <property type="match status" value="1"/>
</dbReference>
<dbReference type="GO" id="GO:0005737">
    <property type="term" value="C:cytoplasm"/>
    <property type="evidence" value="ECO:0007669"/>
    <property type="project" value="TreeGrafter"/>
</dbReference>
<dbReference type="InterPro" id="IPR000698">
    <property type="entry name" value="Arrestin"/>
</dbReference>
<name>A0A9N9T0F2_DIABA</name>
<protein>
    <submittedName>
        <fullName evidence="3">Uncharacterized protein</fullName>
    </submittedName>
</protein>
<dbReference type="Proteomes" id="UP001153709">
    <property type="component" value="Chromosome 6"/>
</dbReference>
<dbReference type="PANTHER" id="PTHR11792:SF18">
    <property type="entry name" value="FI20035P1"/>
    <property type="match status" value="1"/>
</dbReference>
<feature type="region of interest" description="Disordered" evidence="2">
    <location>
        <begin position="131"/>
        <end position="150"/>
    </location>
</feature>
<dbReference type="Gene3D" id="2.60.40.640">
    <property type="match status" value="1"/>
</dbReference>
<evidence type="ECO:0000313" key="4">
    <source>
        <dbReference type="Proteomes" id="UP001153709"/>
    </source>
</evidence>
<sequence length="207" mass="23235">MLLSCGEELRNAPDDRNVFAIYVSYYVKVKLLVNRMGGDLSLKLPFTLMHTCCDLEQTQIEMLASEKPPEGTTPERINPDLKPASDDQGDEEPGGSRAAAADINAVPYCKEDVVVEINKLSPLTTSSSQQLHDDVKTTKQSKKVGTKSIKEENLDEIMTVKQEEEPTEESKEIEKIAKESQTEKEDSEIHKGFSFHRAWCCLNRRTS</sequence>
<reference evidence="3" key="1">
    <citation type="submission" date="2022-01" db="EMBL/GenBank/DDBJ databases">
        <authorList>
            <person name="King R."/>
        </authorList>
    </citation>
    <scope>NUCLEOTIDE SEQUENCE</scope>
</reference>
<dbReference type="AlphaFoldDB" id="A0A9N9T0F2"/>
<dbReference type="GO" id="GO:0007165">
    <property type="term" value="P:signal transduction"/>
    <property type="evidence" value="ECO:0007669"/>
    <property type="project" value="InterPro"/>
</dbReference>
<evidence type="ECO:0000256" key="1">
    <source>
        <dbReference type="ARBA" id="ARBA00005298"/>
    </source>
</evidence>
<dbReference type="PANTHER" id="PTHR11792">
    <property type="entry name" value="ARRESTIN"/>
    <property type="match status" value="1"/>
</dbReference>
<evidence type="ECO:0000256" key="2">
    <source>
        <dbReference type="SAM" id="MobiDB-lite"/>
    </source>
</evidence>
<dbReference type="EMBL" id="OU898281">
    <property type="protein sequence ID" value="CAG9835878.1"/>
    <property type="molecule type" value="Genomic_DNA"/>
</dbReference>
<dbReference type="GO" id="GO:0001664">
    <property type="term" value="F:G protein-coupled receptor binding"/>
    <property type="evidence" value="ECO:0007669"/>
    <property type="project" value="TreeGrafter"/>
</dbReference>
<feature type="region of interest" description="Disordered" evidence="2">
    <location>
        <begin position="65"/>
        <end position="99"/>
    </location>
</feature>
<organism evidence="3 4">
    <name type="scientific">Diabrotica balteata</name>
    <name type="common">Banded cucumber beetle</name>
    <dbReference type="NCBI Taxonomy" id="107213"/>
    <lineage>
        <taxon>Eukaryota</taxon>
        <taxon>Metazoa</taxon>
        <taxon>Ecdysozoa</taxon>
        <taxon>Arthropoda</taxon>
        <taxon>Hexapoda</taxon>
        <taxon>Insecta</taxon>
        <taxon>Pterygota</taxon>
        <taxon>Neoptera</taxon>
        <taxon>Endopterygota</taxon>
        <taxon>Coleoptera</taxon>
        <taxon>Polyphaga</taxon>
        <taxon>Cucujiformia</taxon>
        <taxon>Chrysomeloidea</taxon>
        <taxon>Chrysomelidae</taxon>
        <taxon>Galerucinae</taxon>
        <taxon>Diabroticina</taxon>
        <taxon>Diabroticites</taxon>
        <taxon>Diabrotica</taxon>
    </lineage>
</organism>
<comment type="similarity">
    <text evidence="1">Belongs to the arrestin family.</text>
</comment>
<dbReference type="OrthoDB" id="6500995at2759"/>
<dbReference type="InterPro" id="IPR014752">
    <property type="entry name" value="Arrestin-like_C"/>
</dbReference>
<feature type="compositionally biased region" description="Basic and acidic residues" evidence="2">
    <location>
        <begin position="161"/>
        <end position="189"/>
    </location>
</feature>
<proteinExistence type="inferred from homology"/>
<dbReference type="InterPro" id="IPR014756">
    <property type="entry name" value="Ig_E-set"/>
</dbReference>
<dbReference type="GO" id="GO:0002031">
    <property type="term" value="P:G protein-coupled receptor internalization"/>
    <property type="evidence" value="ECO:0007669"/>
    <property type="project" value="TreeGrafter"/>
</dbReference>
<gene>
    <name evidence="3" type="ORF">DIABBA_LOCUS9034</name>
</gene>
<keyword evidence="4" id="KW-1185">Reference proteome</keyword>
<evidence type="ECO:0000313" key="3">
    <source>
        <dbReference type="EMBL" id="CAG9835878.1"/>
    </source>
</evidence>